<dbReference type="GO" id="GO:0016020">
    <property type="term" value="C:membrane"/>
    <property type="evidence" value="ECO:0007669"/>
    <property type="project" value="InterPro"/>
</dbReference>
<dbReference type="Gene3D" id="1.20.120.1530">
    <property type="match status" value="1"/>
</dbReference>
<dbReference type="STRING" id="679926.Mpet_0530"/>
<reference evidence="7 8" key="1">
    <citation type="journal article" date="2010" name="Stand. Genomic Sci.">
        <title>Complete genome sequence of Methanoplanus petrolearius type strain (SEBR 4847).</title>
        <authorList>
            <person name="Brambilla E."/>
            <person name="Djao O.D."/>
            <person name="Daligault H."/>
            <person name="Lapidus A."/>
            <person name="Lucas S."/>
            <person name="Hammon N."/>
            <person name="Nolan M."/>
            <person name="Tice H."/>
            <person name="Cheng J.F."/>
            <person name="Han C."/>
            <person name="Tapia R."/>
            <person name="Goodwin L."/>
            <person name="Pitluck S."/>
            <person name="Liolios K."/>
            <person name="Ivanova N."/>
            <person name="Mavromatis K."/>
            <person name="Mikhailova N."/>
            <person name="Pati A."/>
            <person name="Chen A."/>
            <person name="Palaniappan K."/>
            <person name="Land M."/>
            <person name="Hauser L."/>
            <person name="Chang Y.J."/>
            <person name="Jeffries C.D."/>
            <person name="Rohde M."/>
            <person name="Spring S."/>
            <person name="Sikorski J."/>
            <person name="Goker M."/>
            <person name="Woyke T."/>
            <person name="Bristow J."/>
            <person name="Eisen J.A."/>
            <person name="Markowitz V."/>
            <person name="Hugenholtz P."/>
            <person name="Kyrpides N.C."/>
            <person name="Klenk H.P."/>
        </authorList>
    </citation>
    <scope>NUCLEOTIDE SEQUENCE [LARGE SCALE GENOMIC DNA]</scope>
    <source>
        <strain evidence="8">DSM 11571 / OCM 486 / SEBR 4847</strain>
    </source>
</reference>
<evidence type="ECO:0000256" key="2">
    <source>
        <dbReference type="ARBA" id="ARBA00029447"/>
    </source>
</evidence>
<dbReference type="SUPFAM" id="SSF55785">
    <property type="entry name" value="PYP-like sensor domain (PAS domain)"/>
    <property type="match status" value="2"/>
</dbReference>
<evidence type="ECO:0000259" key="6">
    <source>
        <dbReference type="PROSITE" id="PS50112"/>
    </source>
</evidence>
<evidence type="ECO:0000256" key="3">
    <source>
        <dbReference type="PROSITE-ProRule" id="PRU00284"/>
    </source>
</evidence>
<dbReference type="OrthoDB" id="8523at2157"/>
<evidence type="ECO:0000313" key="7">
    <source>
        <dbReference type="EMBL" id="ADN35304.1"/>
    </source>
</evidence>
<dbReference type="NCBIfam" id="TIGR00229">
    <property type="entry name" value="sensory_box"/>
    <property type="match status" value="1"/>
</dbReference>
<comment type="similarity">
    <text evidence="2">Belongs to the methyl-accepting chemotaxis (MCP) protein family.</text>
</comment>
<dbReference type="GO" id="GO:0006935">
    <property type="term" value="P:chemotaxis"/>
    <property type="evidence" value="ECO:0007669"/>
    <property type="project" value="InterPro"/>
</dbReference>
<dbReference type="InterPro" id="IPR004090">
    <property type="entry name" value="Chemotax_Me-accpt_rcpt"/>
</dbReference>
<dbReference type="eggNOG" id="arCOG02320">
    <property type="taxonomic scope" value="Archaea"/>
</dbReference>
<keyword evidence="4" id="KW-0175">Coiled coil</keyword>
<dbReference type="InterPro" id="IPR004089">
    <property type="entry name" value="MCPsignal_dom"/>
</dbReference>
<dbReference type="Pfam" id="PF13188">
    <property type="entry name" value="PAS_8"/>
    <property type="match status" value="1"/>
</dbReference>
<dbReference type="PANTHER" id="PTHR32089:SF112">
    <property type="entry name" value="LYSOZYME-LIKE PROTEIN-RELATED"/>
    <property type="match status" value="1"/>
</dbReference>
<dbReference type="GeneID" id="9742978"/>
<dbReference type="SMART" id="SM00091">
    <property type="entry name" value="PAS"/>
    <property type="match status" value="2"/>
</dbReference>
<protein>
    <submittedName>
        <fullName evidence="7">Methyl-accepting chemotaxis sensory transducer with Pas/Pac sensor</fullName>
    </submittedName>
</protein>
<dbReference type="InterPro" id="IPR000014">
    <property type="entry name" value="PAS"/>
</dbReference>
<evidence type="ECO:0000313" key="8">
    <source>
        <dbReference type="Proteomes" id="UP000006565"/>
    </source>
</evidence>
<dbReference type="HOGENOM" id="CLU_000445_107_18_2"/>
<dbReference type="Gene3D" id="3.30.450.20">
    <property type="entry name" value="PAS domain"/>
    <property type="match status" value="2"/>
</dbReference>
<dbReference type="InterPro" id="IPR003660">
    <property type="entry name" value="HAMP_dom"/>
</dbReference>
<dbReference type="InterPro" id="IPR035965">
    <property type="entry name" value="PAS-like_dom_sf"/>
</dbReference>
<dbReference type="PROSITE" id="PS50111">
    <property type="entry name" value="CHEMOTAXIS_TRANSDUC_2"/>
    <property type="match status" value="1"/>
</dbReference>
<dbReference type="PROSITE" id="PS50112">
    <property type="entry name" value="PAS"/>
    <property type="match status" value="1"/>
</dbReference>
<feature type="domain" description="Methyl-accepting transducer" evidence="5">
    <location>
        <begin position="462"/>
        <end position="726"/>
    </location>
</feature>
<keyword evidence="8" id="KW-1185">Reference proteome</keyword>
<dbReference type="GO" id="GO:0004888">
    <property type="term" value="F:transmembrane signaling receptor activity"/>
    <property type="evidence" value="ECO:0007669"/>
    <property type="project" value="InterPro"/>
</dbReference>
<dbReference type="KEGG" id="mpi:Mpet_0530"/>
<dbReference type="EMBL" id="CP002117">
    <property type="protein sequence ID" value="ADN35304.1"/>
    <property type="molecule type" value="Genomic_DNA"/>
</dbReference>
<dbReference type="Proteomes" id="UP000006565">
    <property type="component" value="Chromosome"/>
</dbReference>
<dbReference type="GO" id="GO:0007165">
    <property type="term" value="P:signal transduction"/>
    <property type="evidence" value="ECO:0007669"/>
    <property type="project" value="UniProtKB-KW"/>
</dbReference>
<dbReference type="PANTHER" id="PTHR32089">
    <property type="entry name" value="METHYL-ACCEPTING CHEMOTAXIS PROTEIN MCPB"/>
    <property type="match status" value="1"/>
</dbReference>
<keyword evidence="1 3" id="KW-0807">Transducer</keyword>
<name>E1RHJ5_METP4</name>
<evidence type="ECO:0000256" key="4">
    <source>
        <dbReference type="SAM" id="Coils"/>
    </source>
</evidence>
<dbReference type="Pfam" id="PF00015">
    <property type="entry name" value="MCPsignal"/>
    <property type="match status" value="1"/>
</dbReference>
<organism evidence="7 8">
    <name type="scientific">Methanolacinia petrolearia (strain DSM 11571 / OCM 486 / SEBR 4847)</name>
    <name type="common">Methanoplanus petrolearius</name>
    <dbReference type="NCBI Taxonomy" id="679926"/>
    <lineage>
        <taxon>Archaea</taxon>
        <taxon>Methanobacteriati</taxon>
        <taxon>Methanobacteriota</taxon>
        <taxon>Stenosarchaea group</taxon>
        <taxon>Methanomicrobia</taxon>
        <taxon>Methanomicrobiales</taxon>
        <taxon>Methanomicrobiaceae</taxon>
        <taxon>Methanolacinia</taxon>
    </lineage>
</organism>
<dbReference type="Pfam" id="PF13426">
    <property type="entry name" value="PAS_9"/>
    <property type="match status" value="1"/>
</dbReference>
<accession>E1RHJ5</accession>
<dbReference type="Pfam" id="PF18947">
    <property type="entry name" value="HAMP_2"/>
    <property type="match status" value="1"/>
</dbReference>
<dbReference type="SMART" id="SM00283">
    <property type="entry name" value="MA"/>
    <property type="match status" value="1"/>
</dbReference>
<dbReference type="RefSeq" id="WP_013328482.1">
    <property type="nucleotide sequence ID" value="NC_014507.1"/>
</dbReference>
<sequence length="748" mass="82272">MAMDYLEKKITEYINGNRGVSIDESSAGEEYSEICSLVNRLMKGMKDAEDRAEYYYESILRTPTSSFIMDGSLNIVIVNDDFVELTGYSREKLTSFCLDDFYREFSLQKISGEGSKYALEKKRRASGLFHMTFKGDRRIIQIAIDPEFDKNGKPLEVIVTLNDVTDIENQRAWYESILDAVPYPIHVTDNDMKWTFLNKAFEALLIENNEIKDRESSYGMPCSTANANICNTENCGIRQLRTTGQNETFFDWHGTECKQTTAPVLDADGNTMGYVETVQDLTDIIRPQRYLEQELANVAADLECIASGRPEDLKLKVGEADEKTMEIREKFLEVTASVSSVNDTVRRLTDDIMNLVGAGEEGKLEFRADVSKYEGAYREIVENMNNLLEAVALPLKEGMRVCSLYSNADFTARFSDNVYVSGDFLEFRTAVDNIGVSVSELVSASVEVTKMIVSNSNEVSKGADEVAKAAEGVAGTSQKTAEQTKELLRNIENVNRQIADLSASNEEIASTSQEVFNATNDVVVIGKEANSLGIDANNKMNNVKAIAEASVGEIQDLTEKVKEVSKVVKLINDIAGQINLLALNAAIEAARAGEHGRGFAVVAGEVKNLAGEARAATDSIENVVSMVQSSSEKTANAITAANDEIVEGVESVNKAIEALNTIIKNAEQVSNDIGEITKAIEDQANISNNIVREMDSGTEQTKDVQRDAEELAALAEEASASIEEIGSAMHEVNSYVQKLESANSRFKY</sequence>
<dbReference type="eggNOG" id="arCOG06712">
    <property type="taxonomic scope" value="Archaea"/>
</dbReference>
<feature type="domain" description="PAS" evidence="6">
    <location>
        <begin position="52"/>
        <end position="93"/>
    </location>
</feature>
<dbReference type="SUPFAM" id="SSF58104">
    <property type="entry name" value="Methyl-accepting chemotaxis protein (MCP) signaling domain"/>
    <property type="match status" value="1"/>
</dbReference>
<evidence type="ECO:0000259" key="5">
    <source>
        <dbReference type="PROSITE" id="PS50111"/>
    </source>
</evidence>
<dbReference type="PRINTS" id="PR00260">
    <property type="entry name" value="CHEMTRNSDUCR"/>
</dbReference>
<evidence type="ECO:0000256" key="1">
    <source>
        <dbReference type="ARBA" id="ARBA00023224"/>
    </source>
</evidence>
<gene>
    <name evidence="7" type="ordered locus">Mpet_0530</name>
</gene>
<proteinExistence type="inferred from homology"/>
<dbReference type="Gene3D" id="1.10.287.950">
    <property type="entry name" value="Methyl-accepting chemotaxis protein"/>
    <property type="match status" value="1"/>
</dbReference>
<dbReference type="AlphaFoldDB" id="E1RHJ5"/>
<feature type="coiled-coil region" evidence="4">
    <location>
        <begin position="477"/>
        <end position="511"/>
    </location>
</feature>